<dbReference type="EMBL" id="JAUYVI010000009">
    <property type="protein sequence ID" value="MDQ7251121.1"/>
    <property type="molecule type" value="Genomic_DNA"/>
</dbReference>
<dbReference type="RefSeq" id="WP_379961179.1">
    <property type="nucleotide sequence ID" value="NZ_JAUYVI010000009.1"/>
</dbReference>
<gene>
    <name evidence="1" type="ORF">Q8A70_25770</name>
</gene>
<reference evidence="2" key="1">
    <citation type="submission" date="2023-08" db="EMBL/GenBank/DDBJ databases">
        <title>Rhodospirillaceae gen. nov., a novel taxon isolated from the Yangtze River Yuezi River estuary sludge.</title>
        <authorList>
            <person name="Ruan L."/>
        </authorList>
    </citation>
    <scope>NUCLEOTIDE SEQUENCE [LARGE SCALE GENOMIC DNA]</scope>
    <source>
        <strain evidence="2">R-7</strain>
    </source>
</reference>
<evidence type="ECO:0000313" key="1">
    <source>
        <dbReference type="EMBL" id="MDQ7251121.1"/>
    </source>
</evidence>
<keyword evidence="2" id="KW-1185">Reference proteome</keyword>
<dbReference type="Proteomes" id="UP001230156">
    <property type="component" value="Unassembled WGS sequence"/>
</dbReference>
<proteinExistence type="predicted"/>
<accession>A0ABU0YTT0</accession>
<comment type="caution">
    <text evidence="1">The sequence shown here is derived from an EMBL/GenBank/DDBJ whole genome shotgun (WGS) entry which is preliminary data.</text>
</comment>
<sequence>MKLSPRDGRRFADRLIDPPEFPAAEFAPEPAGYSTAGIDDATAAYMAELRDPFELLRQAEAQLAGLMVLATASGQAIAAHPMLDLAAGAMREAEDGIRAAKVPAPARHHHTHVLQAMRDMQGAVTAARRCFLRGDETAIDAVLAPLRAAHQHLLWATGALPGFEIVALSQSCCAQHAAKKRPEQ</sequence>
<name>A0ABU0YTT0_9PROT</name>
<evidence type="ECO:0000313" key="2">
    <source>
        <dbReference type="Proteomes" id="UP001230156"/>
    </source>
</evidence>
<organism evidence="1 2">
    <name type="scientific">Dongia sedimenti</name>
    <dbReference type="NCBI Taxonomy" id="3064282"/>
    <lineage>
        <taxon>Bacteria</taxon>
        <taxon>Pseudomonadati</taxon>
        <taxon>Pseudomonadota</taxon>
        <taxon>Alphaproteobacteria</taxon>
        <taxon>Rhodospirillales</taxon>
        <taxon>Dongiaceae</taxon>
        <taxon>Dongia</taxon>
    </lineage>
</organism>
<protein>
    <submittedName>
        <fullName evidence="1">Uncharacterized protein</fullName>
    </submittedName>
</protein>